<accession>A0A0B1T6D4</accession>
<feature type="region of interest" description="Disordered" evidence="1">
    <location>
        <begin position="1"/>
        <end position="29"/>
    </location>
</feature>
<gene>
    <name evidence="2" type="ORF">OESDEN_08770</name>
</gene>
<dbReference type="EMBL" id="KN552121">
    <property type="protein sequence ID" value="KHJ91367.1"/>
    <property type="molecule type" value="Genomic_DNA"/>
</dbReference>
<sequence length="29" mass="3282">MLTYPKVPVVFPASPPQRPHLPEVQEQVP</sequence>
<dbReference type="Proteomes" id="UP000053660">
    <property type="component" value="Unassembled WGS sequence"/>
</dbReference>
<organism evidence="2 3">
    <name type="scientific">Oesophagostomum dentatum</name>
    <name type="common">Nodular worm</name>
    <dbReference type="NCBI Taxonomy" id="61180"/>
    <lineage>
        <taxon>Eukaryota</taxon>
        <taxon>Metazoa</taxon>
        <taxon>Ecdysozoa</taxon>
        <taxon>Nematoda</taxon>
        <taxon>Chromadorea</taxon>
        <taxon>Rhabditida</taxon>
        <taxon>Rhabditina</taxon>
        <taxon>Rhabditomorpha</taxon>
        <taxon>Strongyloidea</taxon>
        <taxon>Strongylidae</taxon>
        <taxon>Oesophagostomum</taxon>
    </lineage>
</organism>
<name>A0A0B1T6D4_OESDE</name>
<evidence type="ECO:0000313" key="3">
    <source>
        <dbReference type="Proteomes" id="UP000053660"/>
    </source>
</evidence>
<evidence type="ECO:0000313" key="2">
    <source>
        <dbReference type="EMBL" id="KHJ91367.1"/>
    </source>
</evidence>
<dbReference type="AlphaFoldDB" id="A0A0B1T6D4"/>
<evidence type="ECO:0000256" key="1">
    <source>
        <dbReference type="SAM" id="MobiDB-lite"/>
    </source>
</evidence>
<protein>
    <submittedName>
        <fullName evidence="2">Uncharacterized protein</fullName>
    </submittedName>
</protein>
<keyword evidence="3" id="KW-1185">Reference proteome</keyword>
<proteinExistence type="predicted"/>
<reference evidence="2 3" key="1">
    <citation type="submission" date="2014-03" db="EMBL/GenBank/DDBJ databases">
        <title>Draft genome of the hookworm Oesophagostomum dentatum.</title>
        <authorList>
            <person name="Mitreva M."/>
        </authorList>
    </citation>
    <scope>NUCLEOTIDE SEQUENCE [LARGE SCALE GENOMIC DNA]</scope>
    <source>
        <strain evidence="2 3">OD-Hann</strain>
    </source>
</reference>